<name>A0A2T4Z3Q9_9BACL</name>
<evidence type="ECO:0000256" key="2">
    <source>
        <dbReference type="ARBA" id="ARBA00022679"/>
    </source>
</evidence>
<dbReference type="InterPro" id="IPR029063">
    <property type="entry name" value="SAM-dependent_MTases_sf"/>
</dbReference>
<protein>
    <submittedName>
        <fullName evidence="4">Malonyl-CoA O-methyltransferase</fullName>
    </submittedName>
</protein>
<accession>A0A2T4Z3Q9</accession>
<proteinExistence type="predicted"/>
<keyword evidence="1 4" id="KW-0489">Methyltransferase</keyword>
<reference evidence="4 5" key="1">
    <citation type="submission" date="2018-04" db="EMBL/GenBank/DDBJ databases">
        <title>Genomic Encyclopedia of Archaeal and Bacterial Type Strains, Phase II (KMG-II): from individual species to whole genera.</title>
        <authorList>
            <person name="Goeker M."/>
        </authorList>
    </citation>
    <scope>NUCLEOTIDE SEQUENCE [LARGE SCALE GENOMIC DNA]</scope>
    <source>
        <strain evidence="4 5">DSM 45169</strain>
    </source>
</reference>
<sequence>MAREFSRLAGRYDRRAVIQKRMAHQIMQTLTEQEVEAREIVEVGCGTGYLTQLLRDRFPDARLTVIDLSDKMVHFARQNVAEVKPDTSDIRFIVADAEAVEWEKERYDLIVSNATIQWFNQPRKTIATLVDALREEGFFLASTFGPDTWQELRKLYYEELREDGDLMAEWDFDCARSIPDWKQILLDAGITHPQSAVCWQRKEYQDCREFLGTVQYLGGAFVFGQDRFWELREPAVIRLMERYDRAYRQNGGVYATYQLVRLFGWKRDGLEREYCVDRV</sequence>
<evidence type="ECO:0000256" key="1">
    <source>
        <dbReference type="ARBA" id="ARBA00022603"/>
    </source>
</evidence>
<organism evidence="4 5">
    <name type="scientific">Desmospora activa DSM 45169</name>
    <dbReference type="NCBI Taxonomy" id="1121389"/>
    <lineage>
        <taxon>Bacteria</taxon>
        <taxon>Bacillati</taxon>
        <taxon>Bacillota</taxon>
        <taxon>Bacilli</taxon>
        <taxon>Bacillales</taxon>
        <taxon>Thermoactinomycetaceae</taxon>
        <taxon>Desmospora</taxon>
    </lineage>
</organism>
<dbReference type="CDD" id="cd02440">
    <property type="entry name" value="AdoMet_MTases"/>
    <property type="match status" value="1"/>
</dbReference>
<dbReference type="AlphaFoldDB" id="A0A2T4Z3Q9"/>
<dbReference type="EMBL" id="PZZP01000002">
    <property type="protein sequence ID" value="PTM56512.1"/>
    <property type="molecule type" value="Genomic_DNA"/>
</dbReference>
<dbReference type="PANTHER" id="PTHR43861:SF1">
    <property type="entry name" value="TRANS-ACONITATE 2-METHYLTRANSFERASE"/>
    <property type="match status" value="1"/>
</dbReference>
<dbReference type="Proteomes" id="UP000241639">
    <property type="component" value="Unassembled WGS sequence"/>
</dbReference>
<dbReference type="SUPFAM" id="SSF53335">
    <property type="entry name" value="S-adenosyl-L-methionine-dependent methyltransferases"/>
    <property type="match status" value="1"/>
</dbReference>
<gene>
    <name evidence="4" type="ORF">C8J48_2834</name>
</gene>
<evidence type="ECO:0000313" key="4">
    <source>
        <dbReference type="EMBL" id="PTM56512.1"/>
    </source>
</evidence>
<feature type="domain" description="Methyltransferase" evidence="3">
    <location>
        <begin position="40"/>
        <end position="137"/>
    </location>
</feature>
<keyword evidence="5" id="KW-1185">Reference proteome</keyword>
<dbReference type="InterPro" id="IPR041698">
    <property type="entry name" value="Methyltransf_25"/>
</dbReference>
<dbReference type="Gene3D" id="3.40.50.150">
    <property type="entry name" value="Vaccinia Virus protein VP39"/>
    <property type="match status" value="1"/>
</dbReference>
<comment type="caution">
    <text evidence="4">The sequence shown here is derived from an EMBL/GenBank/DDBJ whole genome shotgun (WGS) entry which is preliminary data.</text>
</comment>
<dbReference type="Pfam" id="PF13649">
    <property type="entry name" value="Methyltransf_25"/>
    <property type="match status" value="1"/>
</dbReference>
<dbReference type="GO" id="GO:0032259">
    <property type="term" value="P:methylation"/>
    <property type="evidence" value="ECO:0007669"/>
    <property type="project" value="UniProtKB-KW"/>
</dbReference>
<dbReference type="PANTHER" id="PTHR43861">
    <property type="entry name" value="TRANS-ACONITATE 2-METHYLTRANSFERASE-RELATED"/>
    <property type="match status" value="1"/>
</dbReference>
<dbReference type="GO" id="GO:0008168">
    <property type="term" value="F:methyltransferase activity"/>
    <property type="evidence" value="ECO:0007669"/>
    <property type="project" value="UniProtKB-KW"/>
</dbReference>
<evidence type="ECO:0000313" key="5">
    <source>
        <dbReference type="Proteomes" id="UP000241639"/>
    </source>
</evidence>
<evidence type="ECO:0000259" key="3">
    <source>
        <dbReference type="Pfam" id="PF13649"/>
    </source>
</evidence>
<keyword evidence="2 4" id="KW-0808">Transferase</keyword>